<evidence type="ECO:0000256" key="4">
    <source>
        <dbReference type="ARBA" id="ARBA00022525"/>
    </source>
</evidence>
<dbReference type="AlphaFoldDB" id="A0A8T0H6G9"/>
<keyword evidence="7" id="KW-1185">Reference proteome</keyword>
<sequence length="144" mass="16657">MANYSFSNRVYLLVILVVLEFAVIAFGAREVSFTIVNQIVQEPSAVQVDCWYKNREIAIPERTLRTLEYVQFGGFTPNFWGTTWFNCYFTWGARTAAFEVWIDRFWPKKRPCSLCSWTVRADGFTEYDASPGGGLPVVAHYNWN</sequence>
<keyword evidence="4" id="KW-0964">Secreted</keyword>
<proteinExistence type="inferred from homology"/>
<dbReference type="GO" id="GO:0005576">
    <property type="term" value="C:extracellular region"/>
    <property type="evidence" value="ECO:0007669"/>
    <property type="project" value="UniProtKB-SubCell"/>
</dbReference>
<evidence type="ECO:0000313" key="7">
    <source>
        <dbReference type="Proteomes" id="UP000822688"/>
    </source>
</evidence>
<dbReference type="InterPro" id="IPR010264">
    <property type="entry name" value="Self-incomp_S1"/>
</dbReference>
<evidence type="ECO:0000256" key="3">
    <source>
        <dbReference type="ARBA" id="ARBA00022471"/>
    </source>
</evidence>
<name>A0A8T0H6G9_CERPU</name>
<comment type="caution">
    <text evidence="6">The sequence shown here is derived from an EMBL/GenBank/DDBJ whole genome shotgun (WGS) entry which is preliminary data.</text>
</comment>
<evidence type="ECO:0000256" key="1">
    <source>
        <dbReference type="ARBA" id="ARBA00004613"/>
    </source>
</evidence>
<dbReference type="EMBL" id="CM026428">
    <property type="protein sequence ID" value="KAG0567551.1"/>
    <property type="molecule type" value="Genomic_DNA"/>
</dbReference>
<comment type="similarity">
    <text evidence="2">Belongs to the plant self-incompatibility (S1) protein family.</text>
</comment>
<comment type="subcellular location">
    <subcellularLocation>
        <location evidence="1">Secreted</location>
    </subcellularLocation>
</comment>
<evidence type="ECO:0000256" key="2">
    <source>
        <dbReference type="ARBA" id="ARBA00005581"/>
    </source>
</evidence>
<keyword evidence="3" id="KW-0713">Self-incompatibility</keyword>
<reference evidence="6" key="1">
    <citation type="submission" date="2020-06" db="EMBL/GenBank/DDBJ databases">
        <title>WGS assembly of Ceratodon purpureus strain R40.</title>
        <authorList>
            <person name="Carey S.B."/>
            <person name="Jenkins J."/>
            <person name="Shu S."/>
            <person name="Lovell J.T."/>
            <person name="Sreedasyam A."/>
            <person name="Maumus F."/>
            <person name="Tiley G.P."/>
            <person name="Fernandez-Pozo N."/>
            <person name="Barry K."/>
            <person name="Chen C."/>
            <person name="Wang M."/>
            <person name="Lipzen A."/>
            <person name="Daum C."/>
            <person name="Saski C.A."/>
            <person name="Payton A.C."/>
            <person name="Mcbreen J.C."/>
            <person name="Conrad R.E."/>
            <person name="Kollar L.M."/>
            <person name="Olsson S."/>
            <person name="Huttunen S."/>
            <person name="Landis J.B."/>
            <person name="Wickett N.J."/>
            <person name="Johnson M.G."/>
            <person name="Rensing S.A."/>
            <person name="Grimwood J."/>
            <person name="Schmutz J."/>
            <person name="Mcdaniel S.F."/>
        </authorList>
    </citation>
    <scope>NUCLEOTIDE SEQUENCE</scope>
    <source>
        <strain evidence="6">R40</strain>
    </source>
</reference>
<dbReference type="Pfam" id="PF05938">
    <property type="entry name" value="Self-incomp_S1"/>
    <property type="match status" value="1"/>
</dbReference>
<protein>
    <recommendedName>
        <fullName evidence="8">S-protein homolog</fullName>
    </recommendedName>
</protein>
<keyword evidence="5" id="KW-0732">Signal</keyword>
<dbReference type="Proteomes" id="UP000822688">
    <property type="component" value="Chromosome 7"/>
</dbReference>
<evidence type="ECO:0008006" key="8">
    <source>
        <dbReference type="Google" id="ProtNLM"/>
    </source>
</evidence>
<accession>A0A8T0H6G9</accession>
<organism evidence="6 7">
    <name type="scientific">Ceratodon purpureus</name>
    <name type="common">Fire moss</name>
    <name type="synonym">Dicranum purpureum</name>
    <dbReference type="NCBI Taxonomy" id="3225"/>
    <lineage>
        <taxon>Eukaryota</taxon>
        <taxon>Viridiplantae</taxon>
        <taxon>Streptophyta</taxon>
        <taxon>Embryophyta</taxon>
        <taxon>Bryophyta</taxon>
        <taxon>Bryophytina</taxon>
        <taxon>Bryopsida</taxon>
        <taxon>Dicranidae</taxon>
        <taxon>Pseudoditrichales</taxon>
        <taxon>Ditrichaceae</taxon>
        <taxon>Ceratodon</taxon>
    </lineage>
</organism>
<evidence type="ECO:0000256" key="5">
    <source>
        <dbReference type="ARBA" id="ARBA00022729"/>
    </source>
</evidence>
<dbReference type="GO" id="GO:0060320">
    <property type="term" value="P:rejection of self pollen"/>
    <property type="evidence" value="ECO:0007669"/>
    <property type="project" value="UniProtKB-KW"/>
</dbReference>
<evidence type="ECO:0000313" key="6">
    <source>
        <dbReference type="EMBL" id="KAG0567551.1"/>
    </source>
</evidence>
<gene>
    <name evidence="6" type="ORF">KC19_7G142500</name>
</gene>